<name>A0A0A8KXZ3_9ZZZZ</name>
<protein>
    <submittedName>
        <fullName evidence="1">Uncharacterized protein</fullName>
    </submittedName>
</protein>
<reference evidence="1" key="1">
    <citation type="journal article" date="2015" name="Res. Microbiol.">
        <title>New FeFe-hydrogenase genes identified in a metagenomic fosmid library from a municipal wastewater treatment plant as revealed by high-throughput sequencing.</title>
        <authorList>
            <person name="Tomazetto G."/>
            <person name="Wibberg D."/>
            <person name="Schluter A."/>
            <person name="Oliveira V.M."/>
        </authorList>
    </citation>
    <scope>NUCLEOTIDE SEQUENCE</scope>
    <source>
        <plasmid evidence="1">fosmid 7D</plasmid>
    </source>
</reference>
<keyword evidence="1" id="KW-0614">Plasmid</keyword>
<organism evidence="1">
    <name type="scientific">wastewater metagenome</name>
    <dbReference type="NCBI Taxonomy" id="527639"/>
    <lineage>
        <taxon>unclassified sequences</taxon>
        <taxon>metagenomes</taxon>
        <taxon>ecological metagenomes</taxon>
    </lineage>
</organism>
<proteinExistence type="predicted"/>
<gene>
    <name evidence="1" type="ORF">WWTP_pFosmid_7D_0026</name>
</gene>
<dbReference type="EMBL" id="HG796240">
    <property type="protein sequence ID" value="CDL65444.1"/>
    <property type="molecule type" value="Genomic_DNA"/>
</dbReference>
<dbReference type="AlphaFoldDB" id="A0A0A8KXZ3"/>
<geneLocation type="plasmid" evidence="1">
    <name>fosmid 7D</name>
</geneLocation>
<evidence type="ECO:0000313" key="1">
    <source>
        <dbReference type="EMBL" id="CDL65444.1"/>
    </source>
</evidence>
<sequence length="69" mass="8092">MPEDRLICLVQGHVSVGLYTMMRALYNADTIFCGDQICPEYARFVEKAHWPEIKYLMPRIKLEERGFPT</sequence>
<accession>A0A0A8KXZ3</accession>